<proteinExistence type="inferred from homology"/>
<dbReference type="PROSITE" id="PS51203">
    <property type="entry name" value="CS"/>
    <property type="match status" value="1"/>
</dbReference>
<dbReference type="Pfam" id="PF03007">
    <property type="entry name" value="WS_DGAT_cat"/>
    <property type="match status" value="1"/>
</dbReference>
<comment type="function">
    <text evidence="13">Small heat shock protein required for the establishment of auxin gradients and for patterning of the apical domain of the embryo. Involved in the specification of the cotyledon primordia. Also required for normal inflorescence and floral meristem function, normal developmental patterning and thermotolerance. Acts as a molecular chaperone.</text>
</comment>
<protein>
    <recommendedName>
        <fullName evidence="15">CS domain-containing protein</fullName>
    </recommendedName>
</protein>
<evidence type="ECO:0000256" key="3">
    <source>
        <dbReference type="ARBA" id="ARBA00004586"/>
    </source>
</evidence>
<dbReference type="GO" id="GO:0006950">
    <property type="term" value="P:response to stress"/>
    <property type="evidence" value="ECO:0007669"/>
    <property type="project" value="UniProtKB-ARBA"/>
</dbReference>
<dbReference type="OrthoDB" id="619536at2759"/>
<dbReference type="SUPFAM" id="SSF52777">
    <property type="entry name" value="CoA-dependent acyltransferases"/>
    <property type="match status" value="1"/>
</dbReference>
<dbReference type="InterPro" id="IPR008978">
    <property type="entry name" value="HSP20-like_chaperone"/>
</dbReference>
<evidence type="ECO:0000256" key="11">
    <source>
        <dbReference type="ARBA" id="ARBA00047604"/>
    </source>
</evidence>
<dbReference type="Gene3D" id="2.60.40.790">
    <property type="match status" value="1"/>
</dbReference>
<dbReference type="Pfam" id="PF06974">
    <property type="entry name" value="WS_DGAT_C"/>
    <property type="match status" value="1"/>
</dbReference>
<comment type="subcellular location">
    <subcellularLocation>
        <location evidence="1">Cell membrane</location>
        <topology evidence="1">Single-pass membrane protein</topology>
    </subcellularLocation>
    <subcellularLocation>
        <location evidence="2">Cytoplasmic granule</location>
    </subcellularLocation>
    <subcellularLocation>
        <location evidence="3">Endoplasmic reticulum membrane</location>
    </subcellularLocation>
</comment>
<dbReference type="InterPro" id="IPR007052">
    <property type="entry name" value="CS_dom"/>
</dbReference>
<dbReference type="InterPro" id="IPR009721">
    <property type="entry name" value="O-acyltransferase_WSD1_C"/>
</dbReference>
<dbReference type="EMBL" id="JAKOGI010000428">
    <property type="protein sequence ID" value="KAJ8435186.1"/>
    <property type="molecule type" value="Genomic_DNA"/>
</dbReference>
<keyword evidence="14" id="KW-0472">Membrane</keyword>
<dbReference type="PANTHER" id="PTHR31650:SF1">
    <property type="entry name" value="WAX ESTER SYNTHASE_DIACYLGLYCEROL ACYLTRANSFERASE 4-RELATED"/>
    <property type="match status" value="1"/>
</dbReference>
<evidence type="ECO:0000256" key="7">
    <source>
        <dbReference type="ARBA" id="ARBA00022679"/>
    </source>
</evidence>
<dbReference type="Gene3D" id="3.30.559.10">
    <property type="entry name" value="Chloramphenicol acetyltransferase-like domain"/>
    <property type="match status" value="1"/>
</dbReference>
<reference evidence="16" key="1">
    <citation type="submission" date="2022-04" db="EMBL/GenBank/DDBJ databases">
        <title>Carnegiea gigantea Genome sequencing and assembly v2.</title>
        <authorList>
            <person name="Copetti D."/>
            <person name="Sanderson M.J."/>
            <person name="Burquez A."/>
            <person name="Wojciechowski M.F."/>
        </authorList>
    </citation>
    <scope>NUCLEOTIDE SEQUENCE</scope>
    <source>
        <strain evidence="16">SGP5-SGP5p</strain>
        <tissue evidence="16">Aerial part</tissue>
    </source>
</reference>
<dbReference type="Proteomes" id="UP001153076">
    <property type="component" value="Unassembled WGS sequence"/>
</dbReference>
<evidence type="ECO:0000256" key="4">
    <source>
        <dbReference type="ARBA" id="ARBA00004771"/>
    </source>
</evidence>
<sequence length="700" mass="78736">MTMFKGALKPIQTKREVNSSAEEEEVVEPLSPAGRLFHAPRMNCCIITEMGCKIRIDVEVLKEGATQTLLKHPRFSSKLAFDAKGKPIGWVRTQVNLDEHLVIPDLDPHIESPDKFVEDYVSNITKTPMDFSKPLWEVHILHIKTSKANSVGIFRIHHSMGDGISLMSLLLACTRKSSDPDAVPSLPIDKRKKNTTLQTTGSLGFLGYFVLILVFLKVLWNTLVDVVMFGATMIFLKDTNTPLKGKPGIEKAPKRFVNRTLSLDDIKLVKNAMDMTINDVVLGITQAGLSRYLNRCYGKGWKGKGKGDDEVQRNNQPKNIRLRSTLLVNLRPTTTIEGLAEMMEGDSKGRWQWGNAIAYILLPFHIDVKNDPLDYILDAKATIDRKKRSLEAPCTYTIAKFILKTLGLGITANLTYRVLCNTTMSFSNVVGPAEEISFYGHPMAYIASSVYGHPQALTIHYESYINMMTVVLAVDPDFGFLVDYCGLDGSCLLDQRYTLKVSDRIERKVCNLRLFGVIADFATEGIVIYQAPNKGNGLDLDNYSWTQSLQEVTVTVPVPPGTKSRDIVCDIKKNHLKVGLRGKSSIIDGELYKPVKPDDCFWSLEDQKAISILLTKHDQMEWWRCVIKGEPEIDTQKVEPENSKLSDLDPETRSTVEKMMFDQRQKSMGLPTSDEMQKQELLKKFMAEHPELDFSGAKMM</sequence>
<accession>A0A9Q1K2D1</accession>
<dbReference type="InterPro" id="IPR045034">
    <property type="entry name" value="O-acyltransferase_WSD1-like"/>
</dbReference>
<evidence type="ECO:0000313" key="17">
    <source>
        <dbReference type="Proteomes" id="UP001153076"/>
    </source>
</evidence>
<evidence type="ECO:0000256" key="5">
    <source>
        <dbReference type="ARBA" id="ARBA00005189"/>
    </source>
</evidence>
<dbReference type="GO" id="GO:0019432">
    <property type="term" value="P:triglyceride biosynthetic process"/>
    <property type="evidence" value="ECO:0007669"/>
    <property type="project" value="TreeGrafter"/>
</dbReference>
<feature type="domain" description="CS" evidence="15">
    <location>
        <begin position="538"/>
        <end position="627"/>
    </location>
</feature>
<gene>
    <name evidence="16" type="ORF">Cgig2_028372</name>
</gene>
<dbReference type="PANTHER" id="PTHR31650">
    <property type="entry name" value="O-ACYLTRANSFERASE (WSD1-LIKE) FAMILY PROTEIN"/>
    <property type="match status" value="1"/>
</dbReference>
<evidence type="ECO:0000256" key="1">
    <source>
        <dbReference type="ARBA" id="ARBA00004162"/>
    </source>
</evidence>
<dbReference type="GO" id="GO:0005789">
    <property type="term" value="C:endoplasmic reticulum membrane"/>
    <property type="evidence" value="ECO:0007669"/>
    <property type="project" value="UniProtKB-SubCell"/>
</dbReference>
<evidence type="ECO:0000313" key="16">
    <source>
        <dbReference type="EMBL" id="KAJ8435186.1"/>
    </source>
</evidence>
<keyword evidence="14" id="KW-1133">Transmembrane helix</keyword>
<keyword evidence="14" id="KW-0812">Transmembrane</keyword>
<keyword evidence="17" id="KW-1185">Reference proteome</keyword>
<feature type="transmembrane region" description="Helical" evidence="14">
    <location>
        <begin position="200"/>
        <end position="220"/>
    </location>
</feature>
<evidence type="ECO:0000256" key="14">
    <source>
        <dbReference type="SAM" id="Phobius"/>
    </source>
</evidence>
<comment type="pathway">
    <text evidence="5">Lipid metabolism.</text>
</comment>
<name>A0A9Q1K2D1_9CARY</name>
<evidence type="ECO:0000259" key="15">
    <source>
        <dbReference type="PROSITE" id="PS51203"/>
    </source>
</evidence>
<dbReference type="FunFam" id="2.60.40.790:FF:000001">
    <property type="entry name" value="Nuclear migration protein nudC"/>
    <property type="match status" value="1"/>
</dbReference>
<comment type="caution">
    <text evidence="16">The sequence shown here is derived from an EMBL/GenBank/DDBJ whole genome shotgun (WGS) entry which is preliminary data.</text>
</comment>
<dbReference type="InterPro" id="IPR023213">
    <property type="entry name" value="CAT-like_dom_sf"/>
</dbReference>
<dbReference type="Pfam" id="PF04969">
    <property type="entry name" value="CS"/>
    <property type="match status" value="1"/>
</dbReference>
<evidence type="ECO:0000256" key="9">
    <source>
        <dbReference type="ARBA" id="ARBA00023315"/>
    </source>
</evidence>
<evidence type="ECO:0000256" key="10">
    <source>
        <dbReference type="ARBA" id="ARBA00024360"/>
    </source>
</evidence>
<comment type="similarity">
    <text evidence="10">In the N-terminal section; belongs to the long-chain O-acyltransferase family.</text>
</comment>
<evidence type="ECO:0000256" key="6">
    <source>
        <dbReference type="ARBA" id="ARBA00022490"/>
    </source>
</evidence>
<keyword evidence="7" id="KW-0808">Transferase</keyword>
<evidence type="ECO:0000256" key="8">
    <source>
        <dbReference type="ARBA" id="ARBA00022824"/>
    </source>
</evidence>
<comment type="catalytic activity">
    <reaction evidence="11">
        <text>a long chain fatty alcohol + a fatty acyl-CoA = a long-chain alcohol wax ester + CoA</text>
        <dbReference type="Rhea" id="RHEA:38443"/>
        <dbReference type="ChEBI" id="CHEBI:17135"/>
        <dbReference type="ChEBI" id="CHEBI:57287"/>
        <dbReference type="ChEBI" id="CHEBI:77636"/>
        <dbReference type="ChEBI" id="CHEBI:235323"/>
        <dbReference type="EC" id="2.3.1.75"/>
    </reaction>
</comment>
<keyword evidence="6" id="KW-0963">Cytoplasm</keyword>
<dbReference type="SUPFAM" id="SSF49764">
    <property type="entry name" value="HSP20-like chaperones"/>
    <property type="match status" value="1"/>
</dbReference>
<evidence type="ECO:0000256" key="13">
    <source>
        <dbReference type="ARBA" id="ARBA00053226"/>
    </source>
</evidence>
<dbReference type="GO" id="GO:0047196">
    <property type="term" value="F:long-chain-alcohol O-fatty-acyltransferase activity"/>
    <property type="evidence" value="ECO:0007669"/>
    <property type="project" value="UniProtKB-EC"/>
</dbReference>
<comment type="catalytic activity">
    <reaction evidence="12">
        <text>an acyl-CoA + a 1,2-diacyl-sn-glycerol = a triacyl-sn-glycerol + CoA</text>
        <dbReference type="Rhea" id="RHEA:10868"/>
        <dbReference type="ChEBI" id="CHEBI:17815"/>
        <dbReference type="ChEBI" id="CHEBI:57287"/>
        <dbReference type="ChEBI" id="CHEBI:58342"/>
        <dbReference type="ChEBI" id="CHEBI:64615"/>
        <dbReference type="EC" id="2.3.1.20"/>
    </reaction>
</comment>
<dbReference type="CDD" id="cd06467">
    <property type="entry name" value="p23_NUDC_like"/>
    <property type="match status" value="1"/>
</dbReference>
<dbReference type="InterPro" id="IPR004255">
    <property type="entry name" value="O-acyltransferase_WSD1_N"/>
</dbReference>
<comment type="pathway">
    <text evidence="4">Glycerolipid metabolism; triacylglycerol biosynthesis.</text>
</comment>
<keyword evidence="9" id="KW-0012">Acyltransferase</keyword>
<evidence type="ECO:0000256" key="12">
    <source>
        <dbReference type="ARBA" id="ARBA00048109"/>
    </source>
</evidence>
<dbReference type="AlphaFoldDB" id="A0A9Q1K2D1"/>
<evidence type="ECO:0000256" key="2">
    <source>
        <dbReference type="ARBA" id="ARBA00004463"/>
    </source>
</evidence>
<dbReference type="GO" id="GO:0005886">
    <property type="term" value="C:plasma membrane"/>
    <property type="evidence" value="ECO:0007669"/>
    <property type="project" value="UniProtKB-SubCell"/>
</dbReference>
<keyword evidence="8" id="KW-0256">Endoplasmic reticulum</keyword>
<organism evidence="16 17">
    <name type="scientific">Carnegiea gigantea</name>
    <dbReference type="NCBI Taxonomy" id="171969"/>
    <lineage>
        <taxon>Eukaryota</taxon>
        <taxon>Viridiplantae</taxon>
        <taxon>Streptophyta</taxon>
        <taxon>Embryophyta</taxon>
        <taxon>Tracheophyta</taxon>
        <taxon>Spermatophyta</taxon>
        <taxon>Magnoliopsida</taxon>
        <taxon>eudicotyledons</taxon>
        <taxon>Gunneridae</taxon>
        <taxon>Pentapetalae</taxon>
        <taxon>Caryophyllales</taxon>
        <taxon>Cactineae</taxon>
        <taxon>Cactaceae</taxon>
        <taxon>Cactoideae</taxon>
        <taxon>Echinocereeae</taxon>
        <taxon>Carnegiea</taxon>
    </lineage>
</organism>
<dbReference type="GO" id="GO:0004144">
    <property type="term" value="F:diacylglycerol O-acyltransferase activity"/>
    <property type="evidence" value="ECO:0007669"/>
    <property type="project" value="UniProtKB-EC"/>
</dbReference>